<evidence type="ECO:0000313" key="2">
    <source>
        <dbReference type="EMBL" id="KAF5202245.1"/>
    </source>
</evidence>
<feature type="region of interest" description="Disordered" evidence="1">
    <location>
        <begin position="184"/>
        <end position="217"/>
    </location>
</feature>
<gene>
    <name evidence="2" type="ORF">FRX31_008168</name>
</gene>
<proteinExistence type="predicted"/>
<sequence length="217" mass="23769">MEGEASGAKDSNGNEIPSQLQPVTDSLPTQNIHQAKSHVTFTEQAGVTSDNPFSVLEDLEEEDPPINGCTENPNPSINEYQQSRDKAPLEPILKGSESQNTTCIEEEVHKNEAAIIPALAQLYPSQPSDQFQGVTEQLQYKHLSGQIPTNLLLLQNDDTDPEEENDIEENQALVTYGSDTEITCKPKKPIPPLTMLTRSKTQGSASSSKKGYQCCKD</sequence>
<feature type="region of interest" description="Disordered" evidence="1">
    <location>
        <begin position="1"/>
        <end position="87"/>
    </location>
</feature>
<comment type="caution">
    <text evidence="2">The sequence shown here is derived from an EMBL/GenBank/DDBJ whole genome shotgun (WGS) entry which is preliminary data.</text>
</comment>
<evidence type="ECO:0000313" key="3">
    <source>
        <dbReference type="Proteomes" id="UP000554482"/>
    </source>
</evidence>
<dbReference type="AlphaFoldDB" id="A0A7J6X089"/>
<feature type="compositionally biased region" description="Polar residues" evidence="1">
    <location>
        <begin position="196"/>
        <end position="210"/>
    </location>
</feature>
<keyword evidence="3" id="KW-1185">Reference proteome</keyword>
<feature type="compositionally biased region" description="Polar residues" evidence="1">
    <location>
        <begin position="69"/>
        <end position="81"/>
    </location>
</feature>
<organism evidence="2 3">
    <name type="scientific">Thalictrum thalictroides</name>
    <name type="common">Rue-anemone</name>
    <name type="synonym">Anemone thalictroides</name>
    <dbReference type="NCBI Taxonomy" id="46969"/>
    <lineage>
        <taxon>Eukaryota</taxon>
        <taxon>Viridiplantae</taxon>
        <taxon>Streptophyta</taxon>
        <taxon>Embryophyta</taxon>
        <taxon>Tracheophyta</taxon>
        <taxon>Spermatophyta</taxon>
        <taxon>Magnoliopsida</taxon>
        <taxon>Ranunculales</taxon>
        <taxon>Ranunculaceae</taxon>
        <taxon>Thalictroideae</taxon>
        <taxon>Thalictrum</taxon>
    </lineage>
</organism>
<dbReference type="Proteomes" id="UP000554482">
    <property type="component" value="Unassembled WGS sequence"/>
</dbReference>
<name>A0A7J6X089_THATH</name>
<evidence type="ECO:0000256" key="1">
    <source>
        <dbReference type="SAM" id="MobiDB-lite"/>
    </source>
</evidence>
<dbReference type="EMBL" id="JABWDY010008401">
    <property type="protein sequence ID" value="KAF5202245.1"/>
    <property type="molecule type" value="Genomic_DNA"/>
</dbReference>
<reference evidence="2 3" key="1">
    <citation type="submission" date="2020-06" db="EMBL/GenBank/DDBJ databases">
        <title>Transcriptomic and genomic resources for Thalictrum thalictroides and T. hernandezii: Facilitating candidate gene discovery in an emerging model plant lineage.</title>
        <authorList>
            <person name="Arias T."/>
            <person name="Riano-Pachon D.M."/>
            <person name="Di Stilio V.S."/>
        </authorList>
    </citation>
    <scope>NUCLEOTIDE SEQUENCE [LARGE SCALE GENOMIC DNA]</scope>
    <source>
        <strain evidence="3">cv. WT478/WT964</strain>
        <tissue evidence="2">Leaves</tissue>
    </source>
</reference>
<accession>A0A7J6X089</accession>
<feature type="compositionally biased region" description="Polar residues" evidence="1">
    <location>
        <begin position="9"/>
        <end position="52"/>
    </location>
</feature>
<protein>
    <submittedName>
        <fullName evidence="2">Uncharacterized protein</fullName>
    </submittedName>
</protein>